<dbReference type="GeneID" id="94350012"/>
<reference evidence="3 4" key="1">
    <citation type="journal article" date="2021" name="Genome Biol.">
        <title>AFLAP: assembly-free linkage analysis pipeline using k-mers from genome sequencing data.</title>
        <authorList>
            <person name="Fletcher K."/>
            <person name="Zhang L."/>
            <person name="Gil J."/>
            <person name="Han R."/>
            <person name="Cavanaugh K."/>
            <person name="Michelmore R."/>
        </authorList>
    </citation>
    <scope>NUCLEOTIDE SEQUENCE [LARGE SCALE GENOMIC DNA]</scope>
    <source>
        <strain evidence="3 4">SF5</strain>
    </source>
</reference>
<keyword evidence="1" id="KW-0732">Signal</keyword>
<dbReference type="Proteomes" id="UP000294530">
    <property type="component" value="Unassembled WGS sequence"/>
</dbReference>
<organism evidence="3 4">
    <name type="scientific">Bremia lactucae</name>
    <name type="common">Lettuce downy mildew</name>
    <dbReference type="NCBI Taxonomy" id="4779"/>
    <lineage>
        <taxon>Eukaryota</taxon>
        <taxon>Sar</taxon>
        <taxon>Stramenopiles</taxon>
        <taxon>Oomycota</taxon>
        <taxon>Peronosporomycetes</taxon>
        <taxon>Peronosporales</taxon>
        <taxon>Peronosporaceae</taxon>
        <taxon>Bremia</taxon>
    </lineage>
</organism>
<feature type="chain" id="PRO_5038325393" description="Secreted protein" evidence="1">
    <location>
        <begin position="23"/>
        <end position="125"/>
    </location>
</feature>
<dbReference type="KEGG" id="blac:94350012"/>
<dbReference type="AlphaFoldDB" id="A0A976FFS3"/>
<feature type="signal peptide" evidence="1">
    <location>
        <begin position="1"/>
        <end position="22"/>
    </location>
</feature>
<reference evidence="3" key="2">
    <citation type="submission" date="2021-07" db="EMBL/GenBank/DDBJ databases">
        <authorList>
            <person name="Fletcher K."/>
        </authorList>
    </citation>
    <scope>NUCLEOTIDE SEQUENCE</scope>
    <source>
        <strain evidence="3">SF5</strain>
    </source>
</reference>
<proteinExistence type="predicted"/>
<evidence type="ECO:0000256" key="1">
    <source>
        <dbReference type="SAM" id="SignalP"/>
    </source>
</evidence>
<protein>
    <recommendedName>
        <fullName evidence="5">Secreted protein</fullName>
    </recommendedName>
</protein>
<evidence type="ECO:0000313" key="2">
    <source>
        <dbReference type="EMBL" id="TDH65882.1"/>
    </source>
</evidence>
<keyword evidence="4" id="KW-1185">Reference proteome</keyword>
<comment type="caution">
    <text evidence="3">The sequence shown here is derived from an EMBL/GenBank/DDBJ whole genome shotgun (WGS) entry which is preliminary data.</text>
</comment>
<evidence type="ECO:0000313" key="3">
    <source>
        <dbReference type="EMBL" id="TDH65885.1"/>
    </source>
</evidence>
<accession>A0A976FFS3</accession>
<evidence type="ECO:0008006" key="5">
    <source>
        <dbReference type="Google" id="ProtNLM"/>
    </source>
</evidence>
<gene>
    <name evidence="3" type="ORF">CCR75_006271</name>
    <name evidence="2" type="ORF">CCR75_006272</name>
</gene>
<sequence length="125" mass="14138">MIKRVVILSLVVLVAMISNSYADDNLAAPEAEKAPADTEQLPPGVSIIGDQQPVPSNSEELEQLVGGGNIIPTARNSFRWRFSYPFRGGIRYGWRYPIRYWNTFGRKLFGSNCRFGRPWGGYFYC</sequence>
<dbReference type="RefSeq" id="XP_067815384.1">
    <property type="nucleotide sequence ID" value="XM_067964341.1"/>
</dbReference>
<dbReference type="EMBL" id="SHOA02000013">
    <property type="protein sequence ID" value="TDH65882.1"/>
    <property type="molecule type" value="Genomic_DNA"/>
</dbReference>
<evidence type="ECO:0000313" key="4">
    <source>
        <dbReference type="Proteomes" id="UP000294530"/>
    </source>
</evidence>
<dbReference type="OrthoDB" id="128103at2759"/>
<dbReference type="EMBL" id="SHOA02000013">
    <property type="protein sequence ID" value="TDH65885.1"/>
    <property type="molecule type" value="Genomic_DNA"/>
</dbReference>
<name>A0A976FFS3_BRELC</name>